<dbReference type="Proteomes" id="UP000199659">
    <property type="component" value="Unassembled WGS sequence"/>
</dbReference>
<dbReference type="PANTHER" id="PTHR43270">
    <property type="entry name" value="BETA-ALA-HIS DIPEPTIDASE"/>
    <property type="match status" value="1"/>
</dbReference>
<evidence type="ECO:0000313" key="5">
    <source>
        <dbReference type="EMBL" id="SFR97025.1"/>
    </source>
</evidence>
<dbReference type="SUPFAM" id="SSF53187">
    <property type="entry name" value="Zn-dependent exopeptidases"/>
    <property type="match status" value="1"/>
</dbReference>
<dbReference type="GO" id="GO:0009014">
    <property type="term" value="F:succinyl-diaminopimelate desuccinylase activity"/>
    <property type="evidence" value="ECO:0007669"/>
    <property type="project" value="TreeGrafter"/>
</dbReference>
<dbReference type="GO" id="GO:0005829">
    <property type="term" value="C:cytosol"/>
    <property type="evidence" value="ECO:0007669"/>
    <property type="project" value="TreeGrafter"/>
</dbReference>
<keyword evidence="6" id="KW-1185">Reference proteome</keyword>
<dbReference type="AlphaFoldDB" id="A0A1I6L0N6"/>
<dbReference type="EMBL" id="FOYZ01000012">
    <property type="protein sequence ID" value="SFR97025.1"/>
    <property type="molecule type" value="Genomic_DNA"/>
</dbReference>
<evidence type="ECO:0000259" key="4">
    <source>
        <dbReference type="Pfam" id="PF07687"/>
    </source>
</evidence>
<keyword evidence="1" id="KW-0645">Protease</keyword>
<keyword evidence="2" id="KW-0479">Metal-binding</keyword>
<protein>
    <submittedName>
        <fullName evidence="5">Acetylornithine deacetylase/Succinyl-diaminopimelate desuccinylase</fullName>
    </submittedName>
</protein>
<evidence type="ECO:0000256" key="2">
    <source>
        <dbReference type="ARBA" id="ARBA00022723"/>
    </source>
</evidence>
<dbReference type="InterPro" id="IPR011650">
    <property type="entry name" value="Peptidase_M20_dimer"/>
</dbReference>
<dbReference type="OrthoDB" id="9761532at2"/>
<sequence>MKIKEKILQDKKKYLDELYEILQIPSVAVEGNGVYEVVEKIKDMFLEIGVETNTFEVNGSYPYLFAEFGEGSFTLLIYDHYDVQPTGDLNLWKSNPFQPEIREGKIYARGVADNKGNLMLRLQAIRLLKDRYKKIPIKIKWIIEGEEELGSPNLEAFSQKYGHLWNDSDLCLWESGGVDESGRPVILFGYKGISYMELSCKLGEKDLHSGNASYFDSAVWKLVQALNTLRDKDGYLTIPKLTECIEKPTEQEMQLLIQEKFDAEKFLNAKGRTDFIGNHTDKIEILKRHYFYNTCNISGLWAGYTGQGIKSVMPCEAHAKLDIRLVKNQNSKEVAGIVSEHLKEHGFDDITVRELINEPVSTTDIDNPIINFLIQQIEISFEKEVNVKLSAAGTGPAYFLSTQYKIPIFSLGALYPGVNAHAPNEHVREDDYFTALSATYDILLSLSEYKSKDKR</sequence>
<dbReference type="Gene3D" id="3.30.70.360">
    <property type="match status" value="1"/>
</dbReference>
<organism evidence="5 6">
    <name type="scientific">Anaeromicropila populeti</name>
    <dbReference type="NCBI Taxonomy" id="37658"/>
    <lineage>
        <taxon>Bacteria</taxon>
        <taxon>Bacillati</taxon>
        <taxon>Bacillota</taxon>
        <taxon>Clostridia</taxon>
        <taxon>Lachnospirales</taxon>
        <taxon>Lachnospiraceae</taxon>
        <taxon>Anaeromicropila</taxon>
    </lineage>
</organism>
<keyword evidence="3" id="KW-0378">Hydrolase</keyword>
<dbReference type="GO" id="GO:0006508">
    <property type="term" value="P:proteolysis"/>
    <property type="evidence" value="ECO:0007669"/>
    <property type="project" value="UniProtKB-KW"/>
</dbReference>
<dbReference type="STRING" id="37658.SAMN05661086_02960"/>
<dbReference type="Pfam" id="PF07687">
    <property type="entry name" value="M20_dimer"/>
    <property type="match status" value="1"/>
</dbReference>
<dbReference type="GO" id="GO:0009089">
    <property type="term" value="P:lysine biosynthetic process via diaminopimelate"/>
    <property type="evidence" value="ECO:0007669"/>
    <property type="project" value="TreeGrafter"/>
</dbReference>
<feature type="domain" description="Peptidase M20 dimerisation" evidence="4">
    <location>
        <begin position="191"/>
        <end position="346"/>
    </location>
</feature>
<dbReference type="InterPro" id="IPR051458">
    <property type="entry name" value="Cyt/Met_Dipeptidase"/>
</dbReference>
<name>A0A1I6L0N6_9FIRM</name>
<evidence type="ECO:0000256" key="1">
    <source>
        <dbReference type="ARBA" id="ARBA00022670"/>
    </source>
</evidence>
<gene>
    <name evidence="5" type="ORF">SAMN05661086_02960</name>
</gene>
<dbReference type="PANTHER" id="PTHR43270:SF8">
    <property type="entry name" value="DI- AND TRIPEPTIDASE DUG2-RELATED"/>
    <property type="match status" value="1"/>
</dbReference>
<reference evidence="5 6" key="1">
    <citation type="submission" date="2016-10" db="EMBL/GenBank/DDBJ databases">
        <authorList>
            <person name="de Groot N.N."/>
        </authorList>
    </citation>
    <scope>NUCLEOTIDE SEQUENCE [LARGE SCALE GENOMIC DNA]</scope>
    <source>
        <strain evidence="5 6">743A</strain>
    </source>
</reference>
<dbReference type="RefSeq" id="WP_092562331.1">
    <property type="nucleotide sequence ID" value="NZ_FOYZ01000012.1"/>
</dbReference>
<evidence type="ECO:0000313" key="6">
    <source>
        <dbReference type="Proteomes" id="UP000199659"/>
    </source>
</evidence>
<proteinExistence type="predicted"/>
<dbReference type="InterPro" id="IPR002933">
    <property type="entry name" value="Peptidase_M20"/>
</dbReference>
<accession>A0A1I6L0N6</accession>
<dbReference type="Gene3D" id="3.40.630.10">
    <property type="entry name" value="Zn peptidases"/>
    <property type="match status" value="1"/>
</dbReference>
<dbReference type="GO" id="GO:0008233">
    <property type="term" value="F:peptidase activity"/>
    <property type="evidence" value="ECO:0007669"/>
    <property type="project" value="UniProtKB-KW"/>
</dbReference>
<dbReference type="Pfam" id="PF01546">
    <property type="entry name" value="Peptidase_M20"/>
    <property type="match status" value="1"/>
</dbReference>
<evidence type="ECO:0000256" key="3">
    <source>
        <dbReference type="ARBA" id="ARBA00022801"/>
    </source>
</evidence>
<dbReference type="GO" id="GO:0046872">
    <property type="term" value="F:metal ion binding"/>
    <property type="evidence" value="ECO:0007669"/>
    <property type="project" value="UniProtKB-KW"/>
</dbReference>